<keyword evidence="3" id="KW-1185">Reference proteome</keyword>
<reference evidence="2 3" key="1">
    <citation type="submission" date="2021-06" db="EMBL/GenBank/DDBJ databases">
        <title>Caerostris extrusa draft genome.</title>
        <authorList>
            <person name="Kono N."/>
            <person name="Arakawa K."/>
        </authorList>
    </citation>
    <scope>NUCLEOTIDE SEQUENCE [LARGE SCALE GENOMIC DNA]</scope>
</reference>
<evidence type="ECO:0000313" key="3">
    <source>
        <dbReference type="Proteomes" id="UP001054945"/>
    </source>
</evidence>
<evidence type="ECO:0000256" key="1">
    <source>
        <dbReference type="SAM" id="Phobius"/>
    </source>
</evidence>
<sequence>MQIQISIGWKNPVGNLHSSLSAAIPHAMQFLVLLVVFFASIALYWFPFFFFFEVFVLKEGKKMERFSPPFFLRVTTGEFPLFVRKALKSLDTLQKEQGGEMFNKPEITENAHFFRLARLN</sequence>
<keyword evidence="1" id="KW-0812">Transmembrane</keyword>
<gene>
    <name evidence="2" type="ORF">CEXT_563121</name>
</gene>
<evidence type="ECO:0000313" key="2">
    <source>
        <dbReference type="EMBL" id="GIY80723.1"/>
    </source>
</evidence>
<keyword evidence="1" id="KW-0472">Membrane</keyword>
<keyword evidence="1" id="KW-1133">Transmembrane helix</keyword>
<proteinExistence type="predicted"/>
<feature type="transmembrane region" description="Helical" evidence="1">
    <location>
        <begin position="30"/>
        <end position="57"/>
    </location>
</feature>
<dbReference type="EMBL" id="BPLR01016047">
    <property type="protein sequence ID" value="GIY80723.1"/>
    <property type="molecule type" value="Genomic_DNA"/>
</dbReference>
<organism evidence="2 3">
    <name type="scientific">Caerostris extrusa</name>
    <name type="common">Bark spider</name>
    <name type="synonym">Caerostris bankana</name>
    <dbReference type="NCBI Taxonomy" id="172846"/>
    <lineage>
        <taxon>Eukaryota</taxon>
        <taxon>Metazoa</taxon>
        <taxon>Ecdysozoa</taxon>
        <taxon>Arthropoda</taxon>
        <taxon>Chelicerata</taxon>
        <taxon>Arachnida</taxon>
        <taxon>Araneae</taxon>
        <taxon>Araneomorphae</taxon>
        <taxon>Entelegynae</taxon>
        <taxon>Araneoidea</taxon>
        <taxon>Araneidae</taxon>
        <taxon>Caerostris</taxon>
    </lineage>
</organism>
<dbReference type="Proteomes" id="UP001054945">
    <property type="component" value="Unassembled WGS sequence"/>
</dbReference>
<protein>
    <submittedName>
        <fullName evidence="2">Uncharacterized protein</fullName>
    </submittedName>
</protein>
<comment type="caution">
    <text evidence="2">The sequence shown here is derived from an EMBL/GenBank/DDBJ whole genome shotgun (WGS) entry which is preliminary data.</text>
</comment>
<name>A0AAV4WEC6_CAEEX</name>
<accession>A0AAV4WEC6</accession>
<dbReference type="AlphaFoldDB" id="A0AAV4WEC6"/>